<dbReference type="Proteomes" id="UP000693981">
    <property type="component" value="Unassembled WGS sequence"/>
</dbReference>
<keyword evidence="3" id="KW-1185">Reference proteome</keyword>
<feature type="region of interest" description="Disordered" evidence="1">
    <location>
        <begin position="1"/>
        <end position="20"/>
    </location>
</feature>
<evidence type="ECO:0000313" key="2">
    <source>
        <dbReference type="EMBL" id="KAG7397761.1"/>
    </source>
</evidence>
<dbReference type="AlphaFoldDB" id="A0A8T1WX54"/>
<feature type="region of interest" description="Disordered" evidence="1">
    <location>
        <begin position="681"/>
        <end position="726"/>
    </location>
</feature>
<gene>
    <name evidence="2" type="ORF">PHYBOEH_000215</name>
</gene>
<proteinExistence type="predicted"/>
<evidence type="ECO:0000313" key="3">
    <source>
        <dbReference type="Proteomes" id="UP000693981"/>
    </source>
</evidence>
<protein>
    <submittedName>
        <fullName evidence="2">Uncharacterized protein</fullName>
    </submittedName>
</protein>
<accession>A0A8T1WX54</accession>
<feature type="region of interest" description="Disordered" evidence="1">
    <location>
        <begin position="550"/>
        <end position="592"/>
    </location>
</feature>
<feature type="compositionally biased region" description="Basic and acidic residues" evidence="1">
    <location>
        <begin position="61"/>
        <end position="71"/>
    </location>
</feature>
<feature type="compositionally biased region" description="Basic and acidic residues" evidence="1">
    <location>
        <begin position="681"/>
        <end position="698"/>
    </location>
</feature>
<dbReference type="OrthoDB" id="70537at2759"/>
<feature type="compositionally biased region" description="Polar residues" evidence="1">
    <location>
        <begin position="375"/>
        <end position="385"/>
    </location>
</feature>
<evidence type="ECO:0000256" key="1">
    <source>
        <dbReference type="SAM" id="MobiDB-lite"/>
    </source>
</evidence>
<organism evidence="2 3">
    <name type="scientific">Phytophthora boehmeriae</name>
    <dbReference type="NCBI Taxonomy" id="109152"/>
    <lineage>
        <taxon>Eukaryota</taxon>
        <taxon>Sar</taxon>
        <taxon>Stramenopiles</taxon>
        <taxon>Oomycota</taxon>
        <taxon>Peronosporomycetes</taxon>
        <taxon>Peronosporales</taxon>
        <taxon>Peronosporaceae</taxon>
        <taxon>Phytophthora</taxon>
    </lineage>
</organism>
<feature type="compositionally biased region" description="Low complexity" evidence="1">
    <location>
        <begin position="118"/>
        <end position="152"/>
    </location>
</feature>
<feature type="compositionally biased region" description="Basic residues" evidence="1">
    <location>
        <begin position="421"/>
        <end position="439"/>
    </location>
</feature>
<feature type="compositionally biased region" description="Basic residues" evidence="1">
    <location>
        <begin position="570"/>
        <end position="581"/>
    </location>
</feature>
<feature type="compositionally biased region" description="Polar residues" evidence="1">
    <location>
        <begin position="708"/>
        <end position="718"/>
    </location>
</feature>
<comment type="caution">
    <text evidence="2">The sequence shown here is derived from an EMBL/GenBank/DDBJ whole genome shotgun (WGS) entry which is preliminary data.</text>
</comment>
<reference evidence="2" key="1">
    <citation type="submission" date="2021-02" db="EMBL/GenBank/DDBJ databases">
        <authorList>
            <person name="Palmer J.M."/>
        </authorList>
    </citation>
    <scope>NUCLEOTIDE SEQUENCE</scope>
    <source>
        <strain evidence="2">SCRP23</strain>
    </source>
</reference>
<feature type="compositionally biased region" description="Low complexity" evidence="1">
    <location>
        <begin position="389"/>
        <end position="404"/>
    </location>
</feature>
<feature type="region of interest" description="Disordered" evidence="1">
    <location>
        <begin position="354"/>
        <end position="450"/>
    </location>
</feature>
<name>A0A8T1WX54_9STRA</name>
<dbReference type="EMBL" id="JAGDFL010000101">
    <property type="protein sequence ID" value="KAG7397761.1"/>
    <property type="molecule type" value="Genomic_DNA"/>
</dbReference>
<feature type="compositionally biased region" description="Basic and acidic residues" evidence="1">
    <location>
        <begin position="181"/>
        <end position="197"/>
    </location>
</feature>
<feature type="region of interest" description="Disordered" evidence="1">
    <location>
        <begin position="26"/>
        <end position="199"/>
    </location>
</feature>
<sequence length="742" mass="83035">MEDALFFSSEERNGEFHVDRDELVRAADEEQKGEVNSCSDNSEEDEPMTDMMDFPSTQVLPEDRSAVREQETEQEDIQMPGETPKSPATVQSPVKPRSSPLKARSSPMKARSSPVKARSSPIKPRSSPIKPRSSPVKARSPAKKQASPAKARSPAKPKAAKPLDMSSPSKKKKIVEVDEGEKEKDDDTPEEFKEEGPAGKFTKVFPQISELVETGGWQIAQGMNTLFCAMPGVQFFNFKPNINVFDSKVKACWKFIQIAGEKKVDTEDVELWDMLWPIAEKEFGWFTMMCGPETWFVKPNTKFEQFRPNETIFQTKKRAVLKCLATEVGDIALGDSAEGQQVISFVPRQVKPPAAKKAKTALFKTPSPAVKSAKRTTPPSATTRPKVTPPSTHGTSTPSNSTSSGAKRKLSSSTSNVDSKKKAKSAKTSAKKPAPKKTRSSAPVTSPANQFNFTPPEFKCTFGIVYGKLQDEGWHHRSGMFEYDYFSPTYSEATKELNVNFFRSQADLEEYLKVSGTWKRIEDEMRDEYEAVVEEERELALERHFKQLASKKKSQATAAQRQREGSVAPKPKKSAAKKSASKKPASAPKQKSLYDVEVEAAAREERMARMPKMKFGTVVQKLLDRGWYYRPGRFEYDYFKPSANPKTAVSGEDRFESAQALEVYLKTTGLWEEIAEEVAHDELSKHDGDNHRHRDDGRLTSPPPAKSRSPNVSKSSNGVHKDEVKSITNDIWANSHEFDFDE</sequence>
<feature type="compositionally biased region" description="Basic and acidic residues" evidence="1">
    <location>
        <begin position="9"/>
        <end position="20"/>
    </location>
</feature>